<comment type="caution">
    <text evidence="2">The sequence shown here is derived from an EMBL/GenBank/DDBJ whole genome shotgun (WGS) entry which is preliminary data.</text>
</comment>
<dbReference type="InterPro" id="IPR032693">
    <property type="entry name" value="YtkA-like_dom"/>
</dbReference>
<feature type="domain" description="YtkA-like" evidence="1">
    <location>
        <begin position="2"/>
        <end position="38"/>
    </location>
</feature>
<accession>A0A429X733</accession>
<evidence type="ECO:0000259" key="1">
    <source>
        <dbReference type="Pfam" id="PF13115"/>
    </source>
</evidence>
<evidence type="ECO:0000313" key="2">
    <source>
        <dbReference type="EMBL" id="RST59081.1"/>
    </source>
</evidence>
<proteinExistence type="predicted"/>
<dbReference type="OrthoDB" id="2679563at2"/>
<sequence>MQATVTQGNDPVSDADEVKYEIWEDGKKDESMMVEVKE</sequence>
<organism evidence="2 3">
    <name type="scientific">Siminovitchia terrae</name>
    <name type="common">Bacillus terrae</name>
    <dbReference type="NCBI Taxonomy" id="1914933"/>
    <lineage>
        <taxon>Bacteria</taxon>
        <taxon>Bacillati</taxon>
        <taxon>Bacillota</taxon>
        <taxon>Bacilli</taxon>
        <taxon>Bacillales</taxon>
        <taxon>Bacillaceae</taxon>
        <taxon>Siminovitchia</taxon>
    </lineage>
</organism>
<reference evidence="2 3" key="1">
    <citation type="submission" date="2018-12" db="EMBL/GenBank/DDBJ databases">
        <authorList>
            <person name="Sun L."/>
            <person name="Chen Z."/>
        </authorList>
    </citation>
    <scope>NUCLEOTIDE SEQUENCE [LARGE SCALE GENOMIC DNA]</scope>
    <source>
        <strain evidence="2 3">LMG 29736</strain>
    </source>
</reference>
<dbReference type="EMBL" id="QYTW02000014">
    <property type="protein sequence ID" value="RST59081.1"/>
    <property type="molecule type" value="Genomic_DNA"/>
</dbReference>
<evidence type="ECO:0000313" key="3">
    <source>
        <dbReference type="Proteomes" id="UP000287296"/>
    </source>
</evidence>
<dbReference type="AlphaFoldDB" id="A0A429X733"/>
<name>A0A429X733_SIMTE</name>
<protein>
    <recommendedName>
        <fullName evidence="1">YtkA-like domain-containing protein</fullName>
    </recommendedName>
</protein>
<dbReference type="RefSeq" id="WP_120117888.1">
    <property type="nucleotide sequence ID" value="NZ_BORJ01000006.1"/>
</dbReference>
<dbReference type="Proteomes" id="UP000287296">
    <property type="component" value="Unassembled WGS sequence"/>
</dbReference>
<dbReference type="Pfam" id="PF13115">
    <property type="entry name" value="YtkA"/>
    <property type="match status" value="1"/>
</dbReference>
<gene>
    <name evidence="2" type="ORF">D5F11_014455</name>
</gene>